<dbReference type="RefSeq" id="XP_005094083.1">
    <property type="nucleotide sequence ID" value="XM_005094026.3"/>
</dbReference>
<organism evidence="10 11">
    <name type="scientific">Aplysia californica</name>
    <name type="common">California sea hare</name>
    <dbReference type="NCBI Taxonomy" id="6500"/>
    <lineage>
        <taxon>Eukaryota</taxon>
        <taxon>Metazoa</taxon>
        <taxon>Spiralia</taxon>
        <taxon>Lophotrochozoa</taxon>
        <taxon>Mollusca</taxon>
        <taxon>Gastropoda</taxon>
        <taxon>Heterobranchia</taxon>
        <taxon>Euthyneura</taxon>
        <taxon>Tectipleura</taxon>
        <taxon>Aplysiida</taxon>
        <taxon>Aplysioidea</taxon>
        <taxon>Aplysiidae</taxon>
        <taxon>Aplysia</taxon>
    </lineage>
</organism>
<evidence type="ECO:0000256" key="3">
    <source>
        <dbReference type="ARBA" id="ARBA00004991"/>
    </source>
</evidence>
<evidence type="ECO:0000256" key="7">
    <source>
        <dbReference type="PROSITE-ProRule" id="PRU00205"/>
    </source>
</evidence>
<dbReference type="Gene3D" id="1.10.10.60">
    <property type="entry name" value="Homeodomain-like"/>
    <property type="match status" value="1"/>
</dbReference>
<dbReference type="SUPFAM" id="SSF46689">
    <property type="entry name" value="Homeodomain-like"/>
    <property type="match status" value="1"/>
</dbReference>
<dbReference type="InterPro" id="IPR006634">
    <property type="entry name" value="TLC-dom"/>
</dbReference>
<evidence type="ECO:0000256" key="8">
    <source>
        <dbReference type="SAM" id="Phobius"/>
    </source>
</evidence>
<gene>
    <name evidence="11" type="primary">LOC101852161</name>
</gene>
<evidence type="ECO:0000313" key="10">
    <source>
        <dbReference type="Proteomes" id="UP000694888"/>
    </source>
</evidence>
<feature type="transmembrane region" description="Helical" evidence="8">
    <location>
        <begin position="309"/>
        <end position="334"/>
    </location>
</feature>
<evidence type="ECO:0000259" key="9">
    <source>
        <dbReference type="PROSITE" id="PS50922"/>
    </source>
</evidence>
<keyword evidence="10" id="KW-1185">Reference proteome</keyword>
<dbReference type="PANTHER" id="PTHR12560">
    <property type="entry name" value="LONGEVITY ASSURANCE FACTOR 1 LAG1"/>
    <property type="match status" value="1"/>
</dbReference>
<sequence length="388" mass="45940">MANLWGRFYDSIWNEKFWLGDDATWDDFVSDDPSVYYPKISHMNWSIAVGVLLLLVRHLYETYLINPFGYWLGLKERKHIHLVESPVLEGAYRKFGWRVKKHEVQSLVKQTDMSERQIERWLFKRRIREMPSSMYKFRECSWQVLFYTASFVWGMYALWDKPWLWVTVNCWVGWPKQHIDNDIFILYLLELSFYWSLLFAVLFRQDYKKKDKNEMVLHHVVTILLLYFSWAVNMVRVGSLVVVVHDVADPWLNIAKMAKYAKYQTTCEIFFGIFILIWIISRIFVYPLWVLNASAVEIHDYVTTFPAYWFFNGLLFVLQMLHILWTYLILSIAFQKFTLGTIEKDIRSESDGEISDSPVEEAAPVIGEKSASGVNGIRQGTAAAHKRL</sequence>
<reference evidence="11" key="1">
    <citation type="submission" date="2025-08" db="UniProtKB">
        <authorList>
            <consortium name="RefSeq"/>
        </authorList>
    </citation>
    <scope>IDENTIFICATION</scope>
</reference>
<evidence type="ECO:0000256" key="1">
    <source>
        <dbReference type="ARBA" id="ARBA00004141"/>
    </source>
</evidence>
<dbReference type="Proteomes" id="UP000694888">
    <property type="component" value="Unplaced"/>
</dbReference>
<feature type="transmembrane region" description="Helical" evidence="8">
    <location>
        <begin position="140"/>
        <end position="159"/>
    </location>
</feature>
<keyword evidence="5 8" id="KW-1133">Transmembrane helix</keyword>
<dbReference type="GeneID" id="101852161"/>
<keyword evidence="6 7" id="KW-0472">Membrane</keyword>
<comment type="subcellular location">
    <subcellularLocation>
        <location evidence="1">Membrane</location>
        <topology evidence="1">Multi-pass membrane protein</topology>
    </subcellularLocation>
</comment>
<dbReference type="PANTHER" id="PTHR12560:SF0">
    <property type="entry name" value="LD18904P"/>
    <property type="match status" value="1"/>
</dbReference>
<evidence type="ECO:0000256" key="2">
    <source>
        <dbReference type="ARBA" id="ARBA00004760"/>
    </source>
</evidence>
<keyword evidence="4 7" id="KW-0812">Transmembrane</keyword>
<dbReference type="InterPro" id="IPR009057">
    <property type="entry name" value="Homeodomain-like_sf"/>
</dbReference>
<evidence type="ECO:0000256" key="6">
    <source>
        <dbReference type="ARBA" id="ARBA00023136"/>
    </source>
</evidence>
<dbReference type="PROSITE" id="PS50922">
    <property type="entry name" value="TLC"/>
    <property type="match status" value="1"/>
</dbReference>
<comment type="pathway">
    <text evidence="2">Lipid metabolism; sphingolipid metabolism.</text>
</comment>
<dbReference type="PIRSF" id="PIRSF005225">
    <property type="entry name" value="LAG1_LAC1"/>
    <property type="match status" value="1"/>
</dbReference>
<dbReference type="Pfam" id="PF03798">
    <property type="entry name" value="TRAM_LAG1_CLN8"/>
    <property type="match status" value="1"/>
</dbReference>
<protein>
    <submittedName>
        <fullName evidence="11">Ceramide synthase 2</fullName>
    </submittedName>
</protein>
<evidence type="ECO:0000256" key="4">
    <source>
        <dbReference type="ARBA" id="ARBA00022692"/>
    </source>
</evidence>
<accession>A0ABM0JI09</accession>
<feature type="transmembrane region" description="Helical" evidence="8">
    <location>
        <begin position="184"/>
        <end position="203"/>
    </location>
</feature>
<feature type="transmembrane region" description="Helical" evidence="8">
    <location>
        <begin position="215"/>
        <end position="232"/>
    </location>
</feature>
<feature type="domain" description="TLC" evidence="9">
    <location>
        <begin position="135"/>
        <end position="338"/>
    </location>
</feature>
<comment type="pathway">
    <text evidence="3">Sphingolipid metabolism.</text>
</comment>
<feature type="transmembrane region" description="Helical" evidence="8">
    <location>
        <begin position="267"/>
        <end position="289"/>
    </location>
</feature>
<proteinExistence type="predicted"/>
<dbReference type="SMART" id="SM00724">
    <property type="entry name" value="TLC"/>
    <property type="match status" value="1"/>
</dbReference>
<name>A0ABM0JI09_APLCA</name>
<evidence type="ECO:0000313" key="11">
    <source>
        <dbReference type="RefSeq" id="XP_005094083.1"/>
    </source>
</evidence>
<dbReference type="InterPro" id="IPR016439">
    <property type="entry name" value="Lag1/Lac1-like"/>
</dbReference>
<evidence type="ECO:0000256" key="5">
    <source>
        <dbReference type="ARBA" id="ARBA00022989"/>
    </source>
</evidence>